<reference evidence="2" key="1">
    <citation type="submission" date="2017-04" db="EMBL/GenBank/DDBJ databases">
        <authorList>
            <person name="Varghese N."/>
            <person name="Submissions S."/>
        </authorList>
    </citation>
    <scope>NUCLEOTIDE SEQUENCE [LARGE SCALE GENOMIC DNA]</scope>
    <source>
        <strain evidence="2">RKEM611</strain>
    </source>
</reference>
<proteinExistence type="predicted"/>
<gene>
    <name evidence="1" type="ORF">SAMN06296036_11527</name>
</gene>
<dbReference type="Proteomes" id="UP000192907">
    <property type="component" value="Unassembled WGS sequence"/>
</dbReference>
<name>A0A1Y6C7J3_9BACT</name>
<organism evidence="1 2">
    <name type="scientific">Pseudobacteriovorax antillogorgiicola</name>
    <dbReference type="NCBI Taxonomy" id="1513793"/>
    <lineage>
        <taxon>Bacteria</taxon>
        <taxon>Pseudomonadati</taxon>
        <taxon>Bdellovibrionota</taxon>
        <taxon>Oligoflexia</taxon>
        <taxon>Oligoflexales</taxon>
        <taxon>Pseudobacteriovoracaceae</taxon>
        <taxon>Pseudobacteriovorax</taxon>
    </lineage>
</organism>
<evidence type="ECO:0000313" key="2">
    <source>
        <dbReference type="Proteomes" id="UP000192907"/>
    </source>
</evidence>
<accession>A0A1Y6C7J3</accession>
<dbReference type="EMBL" id="FWZT01000015">
    <property type="protein sequence ID" value="SMF48986.1"/>
    <property type="molecule type" value="Genomic_DNA"/>
</dbReference>
<dbReference type="AlphaFoldDB" id="A0A1Y6C7J3"/>
<dbReference type="RefSeq" id="WP_132319648.1">
    <property type="nucleotide sequence ID" value="NZ_FWZT01000015.1"/>
</dbReference>
<sequence length="115" mass="13056">MSDNKQGGSKRSYPIPLNRNGITDLINKIESGNFSCSRSQLLTQFRMNDILAESSLEHLRKQLEQETFKPHVLELLEQPMEYQNSRRIVSKIFGLYGKAATGVLQNMGIKEKPSS</sequence>
<keyword evidence="2" id="KW-1185">Reference proteome</keyword>
<evidence type="ECO:0000313" key="1">
    <source>
        <dbReference type="EMBL" id="SMF48986.1"/>
    </source>
</evidence>
<protein>
    <submittedName>
        <fullName evidence="1">Uncharacterized protein</fullName>
    </submittedName>
</protein>